<sequence length="471" mass="54542">MEFKNSRDRIVLHIGRDPVTYFNRNDSQDKGLFFKYLLKRSDNFYVAVREGLKIANISEQSVCIPIKKRQTTSKNKPLELRFTIAPLENPAYLLNQRGISIATLKSVNFCGRIYNAYPNKKNGRKIANIAFPKYDLAGRPQNYMLFNQSYRSKKENRIKKFRLVLNRKDHFLFYSTPIKCPSAIVVAESAVDLLSYHQLHGSPQYFYVSFSGNVYTQKLVFFNQLTAPFFDSNKTIIKSIMDNDSKGYEFDIKLLTSLLNFHNQDLQAEALFRRGDVDFSINYSDGSRNKLSIHTQRLAKTITPMVQRSLVQWIKSHDKIVLKFSLKEMMDFPQEEGKKHPFKALIETISSVYLPFNITVHKSIGKDWNEDLMDSSKEIYHKLETVAPNIMAIGDKITIKVWLGNHSPGSIGTIKALNDDCVRCEFGPGDSETIPFNYIKEHFTKRTSLVPITWKKDLMRDHHAPYLKMDR</sequence>
<evidence type="ECO:0000313" key="1">
    <source>
        <dbReference type="EMBL" id="SHJ64916.1"/>
    </source>
</evidence>
<organism evidence="1 2">
    <name type="scientific">Arenibacter nanhaiticus</name>
    <dbReference type="NCBI Taxonomy" id="558155"/>
    <lineage>
        <taxon>Bacteria</taxon>
        <taxon>Pseudomonadati</taxon>
        <taxon>Bacteroidota</taxon>
        <taxon>Flavobacteriia</taxon>
        <taxon>Flavobacteriales</taxon>
        <taxon>Flavobacteriaceae</taxon>
        <taxon>Arenibacter</taxon>
    </lineage>
</organism>
<reference evidence="1 2" key="1">
    <citation type="submission" date="2016-11" db="EMBL/GenBank/DDBJ databases">
        <authorList>
            <person name="Jaros S."/>
            <person name="Januszkiewicz K."/>
            <person name="Wedrychowicz H."/>
        </authorList>
    </citation>
    <scope>NUCLEOTIDE SEQUENCE [LARGE SCALE GENOMIC DNA]</scope>
    <source>
        <strain evidence="1 2">CGMCC 1.8863</strain>
    </source>
</reference>
<keyword evidence="2" id="KW-1185">Reference proteome</keyword>
<accession>A0A1M6L1A2</accession>
<name>A0A1M6L1A2_9FLAO</name>
<dbReference type="Proteomes" id="UP000184231">
    <property type="component" value="Unassembled WGS sequence"/>
</dbReference>
<dbReference type="Pfam" id="PF13155">
    <property type="entry name" value="Toprim_2"/>
    <property type="match status" value="1"/>
</dbReference>
<evidence type="ECO:0000313" key="2">
    <source>
        <dbReference type="Proteomes" id="UP000184231"/>
    </source>
</evidence>
<dbReference type="AlphaFoldDB" id="A0A1M6L1A2"/>
<proteinExistence type="predicted"/>
<dbReference type="RefSeq" id="WP_178338891.1">
    <property type="nucleotide sequence ID" value="NZ_FQYX01000029.1"/>
</dbReference>
<evidence type="ECO:0008006" key="3">
    <source>
        <dbReference type="Google" id="ProtNLM"/>
    </source>
</evidence>
<dbReference type="STRING" id="558155.SAMN04487911_1296"/>
<dbReference type="EMBL" id="FQYX01000029">
    <property type="protein sequence ID" value="SHJ64916.1"/>
    <property type="molecule type" value="Genomic_DNA"/>
</dbReference>
<gene>
    <name evidence="1" type="ORF">SAMN04487911_1296</name>
</gene>
<protein>
    <recommendedName>
        <fullName evidence="3">Toprim-like</fullName>
    </recommendedName>
</protein>